<keyword evidence="2" id="KW-1185">Reference proteome</keyword>
<name>A0ACC3N4D8_9PEZI</name>
<comment type="caution">
    <text evidence="1">The sequence shown here is derived from an EMBL/GenBank/DDBJ whole genome shotgun (WGS) entry which is preliminary data.</text>
</comment>
<protein>
    <submittedName>
        <fullName evidence="1">Uncharacterized protein</fullName>
    </submittedName>
</protein>
<proteinExistence type="predicted"/>
<accession>A0ACC3N4D8</accession>
<dbReference type="Proteomes" id="UP001281147">
    <property type="component" value="Unassembled WGS sequence"/>
</dbReference>
<gene>
    <name evidence="1" type="ORF">LTR37_011117</name>
</gene>
<organism evidence="1 2">
    <name type="scientific">Vermiconidia calcicola</name>
    <dbReference type="NCBI Taxonomy" id="1690605"/>
    <lineage>
        <taxon>Eukaryota</taxon>
        <taxon>Fungi</taxon>
        <taxon>Dikarya</taxon>
        <taxon>Ascomycota</taxon>
        <taxon>Pezizomycotina</taxon>
        <taxon>Dothideomycetes</taxon>
        <taxon>Dothideomycetidae</taxon>
        <taxon>Mycosphaerellales</taxon>
        <taxon>Extremaceae</taxon>
        <taxon>Vermiconidia</taxon>
    </lineage>
</organism>
<dbReference type="EMBL" id="JAUTXU010000095">
    <property type="protein sequence ID" value="KAK3709138.1"/>
    <property type="molecule type" value="Genomic_DNA"/>
</dbReference>
<sequence length="205" mass="23523">MSSTSTIRGPGYIKQAWYKWKSFRLPWRRQFLVGADLAGNTFWEFRDAINAGRWRRIVKYTKASPHYADVKISPQWHGWLRYTREQAPTIQEQQYEVSRQANMKQLAAKADERWNSVPSFLDSPNRGQPAPAIGVSDSKPDPPPANGEDMKSAVGDQQEVAEAVQDAKKEPKKGRQENPWKRQRQGMAGEDWQPQSWSPGAAQRR</sequence>
<evidence type="ECO:0000313" key="1">
    <source>
        <dbReference type="EMBL" id="KAK3709138.1"/>
    </source>
</evidence>
<evidence type="ECO:0000313" key="2">
    <source>
        <dbReference type="Proteomes" id="UP001281147"/>
    </source>
</evidence>
<reference evidence="1" key="1">
    <citation type="submission" date="2023-07" db="EMBL/GenBank/DDBJ databases">
        <title>Black Yeasts Isolated from many extreme environments.</title>
        <authorList>
            <person name="Coleine C."/>
            <person name="Stajich J.E."/>
            <person name="Selbmann L."/>
        </authorList>
    </citation>
    <scope>NUCLEOTIDE SEQUENCE</scope>
    <source>
        <strain evidence="1">CCFEE 5714</strain>
    </source>
</reference>